<sequence>MKKSYWKSILFGGLLLVATACGSSEDTSGEAEGEATTDEGERESYVVATDNAYVPFEFLDEETGELVGFDIDLMTAIADEAGFDIEFEAMEFDGIVAGIGSGRFDIGIAGMTITEERKENIDFSQPYYEAGLIVAVQADNDEINSVDDLDGKTVATRTGSTSETYIRENTGGTPEAFPQITEAYQNVIQGRADAVIYDIPNVQYYASTEGGGQLKTIGEPLTGEEYGIAFPKGSELRDIADEALTTLMEDGTYADLYEKWFGERPEGM</sequence>
<comment type="caution">
    <text evidence="10">The sequence shown here is derived from an EMBL/GenBank/DDBJ whole genome shotgun (WGS) entry which is preliminary data.</text>
</comment>
<organism evidence="10 11">
    <name type="scientific">Alkalihalophilus lindianensis</name>
    <dbReference type="NCBI Taxonomy" id="1630542"/>
    <lineage>
        <taxon>Bacteria</taxon>
        <taxon>Bacillati</taxon>
        <taxon>Bacillota</taxon>
        <taxon>Bacilli</taxon>
        <taxon>Bacillales</taxon>
        <taxon>Bacillaceae</taxon>
        <taxon>Alkalihalophilus</taxon>
    </lineage>
</organism>
<keyword evidence="3 7" id="KW-0732">Signal</keyword>
<dbReference type="InterPro" id="IPR018313">
    <property type="entry name" value="SBP_3_CS"/>
</dbReference>
<keyword evidence="11" id="KW-1185">Reference proteome</keyword>
<dbReference type="EMBL" id="JAWJBA010000005">
    <property type="protein sequence ID" value="MDV2685864.1"/>
    <property type="molecule type" value="Genomic_DNA"/>
</dbReference>
<feature type="chain" id="PRO_5047415671" evidence="7">
    <location>
        <begin position="23"/>
        <end position="268"/>
    </location>
</feature>
<dbReference type="PROSITE" id="PS51257">
    <property type="entry name" value="PROKAR_LIPOPROTEIN"/>
    <property type="match status" value="1"/>
</dbReference>
<dbReference type="InterPro" id="IPR001638">
    <property type="entry name" value="Solute-binding_3/MltF_N"/>
</dbReference>
<reference evidence="10 11" key="1">
    <citation type="submission" date="2023-10" db="EMBL/GenBank/DDBJ databases">
        <title>Screening of Alkalihalobacillus lindianensis BZ-TG-R113 and Its Alleviation of Salt Stress on Rapeseed Growth.</title>
        <authorList>
            <person name="Zhao B."/>
            <person name="Guo T."/>
        </authorList>
    </citation>
    <scope>NUCLEOTIDE SEQUENCE [LARGE SCALE GENOMIC DNA]</scope>
    <source>
        <strain evidence="10 11">BZ-TG-R113</strain>
    </source>
</reference>
<evidence type="ECO:0000313" key="10">
    <source>
        <dbReference type="EMBL" id="MDV2685864.1"/>
    </source>
</evidence>
<dbReference type="Gene3D" id="3.40.190.10">
    <property type="entry name" value="Periplasmic binding protein-like II"/>
    <property type="match status" value="2"/>
</dbReference>
<comment type="subcellular location">
    <subcellularLocation>
        <location evidence="1">Cell envelope</location>
    </subcellularLocation>
</comment>
<feature type="domain" description="Ionotropic glutamate receptor C-terminal" evidence="9">
    <location>
        <begin position="44"/>
        <end position="263"/>
    </location>
</feature>
<evidence type="ECO:0000259" key="8">
    <source>
        <dbReference type="SMART" id="SM00062"/>
    </source>
</evidence>
<evidence type="ECO:0000256" key="1">
    <source>
        <dbReference type="ARBA" id="ARBA00004196"/>
    </source>
</evidence>
<dbReference type="PANTHER" id="PTHR35936">
    <property type="entry name" value="MEMBRANE-BOUND LYTIC MUREIN TRANSGLYCOSYLASE F"/>
    <property type="match status" value="1"/>
</dbReference>
<dbReference type="PANTHER" id="PTHR35936:SF38">
    <property type="entry name" value="GLUTAMINE-BINDING PERIPLASMIC PROTEIN"/>
    <property type="match status" value="1"/>
</dbReference>
<protein>
    <submittedName>
        <fullName evidence="10">Glutamine ABC transporter substrate-binding protein</fullName>
    </submittedName>
</protein>
<evidence type="ECO:0000313" key="11">
    <source>
        <dbReference type="Proteomes" id="UP001287282"/>
    </source>
</evidence>
<evidence type="ECO:0000256" key="5">
    <source>
        <dbReference type="ARBA" id="ARBA00023288"/>
    </source>
</evidence>
<dbReference type="InterPro" id="IPR044132">
    <property type="entry name" value="PBP2_GlnH"/>
</dbReference>
<dbReference type="CDD" id="cd00994">
    <property type="entry name" value="PBP2_GlnH"/>
    <property type="match status" value="1"/>
</dbReference>
<keyword evidence="4" id="KW-0564">Palmitate</keyword>
<proteinExistence type="inferred from homology"/>
<dbReference type="SUPFAM" id="SSF53850">
    <property type="entry name" value="Periplasmic binding protein-like II"/>
    <property type="match status" value="1"/>
</dbReference>
<evidence type="ECO:0000256" key="4">
    <source>
        <dbReference type="ARBA" id="ARBA00023139"/>
    </source>
</evidence>
<dbReference type="Proteomes" id="UP001287282">
    <property type="component" value="Unassembled WGS sequence"/>
</dbReference>
<gene>
    <name evidence="10" type="ORF">RYX56_15970</name>
</gene>
<evidence type="ECO:0000256" key="2">
    <source>
        <dbReference type="ARBA" id="ARBA00010333"/>
    </source>
</evidence>
<dbReference type="PROSITE" id="PS01039">
    <property type="entry name" value="SBP_BACTERIAL_3"/>
    <property type="match status" value="1"/>
</dbReference>
<name>A0ABU3XDA9_9BACI</name>
<feature type="domain" description="Solute-binding protein family 3/N-terminal" evidence="8">
    <location>
        <begin position="44"/>
        <end position="264"/>
    </location>
</feature>
<evidence type="ECO:0000256" key="7">
    <source>
        <dbReference type="SAM" id="SignalP"/>
    </source>
</evidence>
<dbReference type="InterPro" id="IPR001320">
    <property type="entry name" value="Iontro_rcpt_C"/>
</dbReference>
<evidence type="ECO:0000256" key="6">
    <source>
        <dbReference type="RuleBase" id="RU003744"/>
    </source>
</evidence>
<accession>A0ABU3XDA9</accession>
<evidence type="ECO:0000259" key="9">
    <source>
        <dbReference type="SMART" id="SM00079"/>
    </source>
</evidence>
<dbReference type="RefSeq" id="WP_317123042.1">
    <property type="nucleotide sequence ID" value="NZ_JAWJBA010000005.1"/>
</dbReference>
<comment type="similarity">
    <text evidence="2 6">Belongs to the bacterial solute-binding protein 3 family.</text>
</comment>
<dbReference type="SMART" id="SM00079">
    <property type="entry name" value="PBPe"/>
    <property type="match status" value="1"/>
</dbReference>
<feature type="signal peptide" evidence="7">
    <location>
        <begin position="1"/>
        <end position="22"/>
    </location>
</feature>
<dbReference type="SMART" id="SM00062">
    <property type="entry name" value="PBPb"/>
    <property type="match status" value="1"/>
</dbReference>
<dbReference type="Pfam" id="PF00497">
    <property type="entry name" value="SBP_bac_3"/>
    <property type="match status" value="1"/>
</dbReference>
<evidence type="ECO:0000256" key="3">
    <source>
        <dbReference type="ARBA" id="ARBA00022729"/>
    </source>
</evidence>
<keyword evidence="5" id="KW-0449">Lipoprotein</keyword>